<dbReference type="PANTHER" id="PTHR30050">
    <property type="entry name" value="CHROMOSOMAL REPLICATION INITIATOR PROTEIN DNAA"/>
    <property type="match status" value="1"/>
</dbReference>
<dbReference type="InterPro" id="IPR020591">
    <property type="entry name" value="Chromosome_initiator_DnaA-like"/>
</dbReference>
<keyword evidence="2" id="KW-0378">Hydrolase</keyword>
<keyword evidence="2" id="KW-0347">Helicase</keyword>
<dbReference type="InterPro" id="IPR003593">
    <property type="entry name" value="AAA+_ATPase"/>
</dbReference>
<sequence>MRELQAKQTSGVTTTLETKTYKCPECEDLEYIPKIIDGVEVMVECTCKAERDHERALARSGILDKFKSKNFGNFVETQVNKDIKNACMDYVKSKAYAETKSLMILGQVGSGKTHLAMAIANNLLAKGVEVKYIDYRGFMTQIKQSITDREEYQELIESVKRAEVLYVDDLYKGRVTESDINIMFEIINSRYLADMPVIITSELGPSKLIEIDEGIASRLMEMAEEYMLISKGTNKRLERWQNE</sequence>
<proteinExistence type="predicted"/>
<keyword evidence="2" id="KW-0067">ATP-binding</keyword>
<dbReference type="SMART" id="SM00382">
    <property type="entry name" value="AAA"/>
    <property type="match status" value="1"/>
</dbReference>
<name>A0A8S5S8B8_9CAUD</name>
<evidence type="ECO:0000259" key="1">
    <source>
        <dbReference type="SMART" id="SM00382"/>
    </source>
</evidence>
<accession>A0A8S5S8B8</accession>
<keyword evidence="2" id="KW-0547">Nucleotide-binding</keyword>
<dbReference type="SUPFAM" id="SSF52540">
    <property type="entry name" value="P-loop containing nucleoside triphosphate hydrolases"/>
    <property type="match status" value="1"/>
</dbReference>
<dbReference type="Gene3D" id="3.40.50.300">
    <property type="entry name" value="P-loop containing nucleotide triphosphate hydrolases"/>
    <property type="match status" value="1"/>
</dbReference>
<dbReference type="InterPro" id="IPR027417">
    <property type="entry name" value="P-loop_NTPase"/>
</dbReference>
<dbReference type="CDD" id="cd00009">
    <property type="entry name" value="AAA"/>
    <property type="match status" value="1"/>
</dbReference>
<evidence type="ECO:0000313" key="2">
    <source>
        <dbReference type="EMBL" id="DAF47245.1"/>
    </source>
</evidence>
<dbReference type="GO" id="GO:0006260">
    <property type="term" value="P:DNA replication"/>
    <property type="evidence" value="ECO:0007669"/>
    <property type="project" value="TreeGrafter"/>
</dbReference>
<dbReference type="GO" id="GO:0004386">
    <property type="term" value="F:helicase activity"/>
    <property type="evidence" value="ECO:0007669"/>
    <property type="project" value="UniProtKB-KW"/>
</dbReference>
<reference evidence="2" key="1">
    <citation type="journal article" date="2021" name="Proc. Natl. Acad. Sci. U.S.A.">
        <title>A Catalog of Tens of Thousands of Viruses from Human Metagenomes Reveals Hidden Associations with Chronic Diseases.</title>
        <authorList>
            <person name="Tisza M.J."/>
            <person name="Buck C.B."/>
        </authorList>
    </citation>
    <scope>NUCLEOTIDE SEQUENCE</scope>
    <source>
        <strain evidence="2">Ctb3910</strain>
    </source>
</reference>
<dbReference type="Pfam" id="PF00308">
    <property type="entry name" value="Bac_DnaA"/>
    <property type="match status" value="1"/>
</dbReference>
<organism evidence="2">
    <name type="scientific">Siphoviridae sp. ctb3910</name>
    <dbReference type="NCBI Taxonomy" id="2827897"/>
    <lineage>
        <taxon>Viruses</taxon>
        <taxon>Duplodnaviria</taxon>
        <taxon>Heunggongvirae</taxon>
        <taxon>Uroviricota</taxon>
        <taxon>Caudoviricetes</taxon>
    </lineage>
</organism>
<dbReference type="PANTHER" id="PTHR30050:SF10">
    <property type="entry name" value="PHAGE-LIKE ELEMENT PBSX PROTEIN XKDC"/>
    <property type="match status" value="1"/>
</dbReference>
<dbReference type="EMBL" id="BK032552">
    <property type="protein sequence ID" value="DAF47245.1"/>
    <property type="molecule type" value="Genomic_DNA"/>
</dbReference>
<dbReference type="InterPro" id="IPR013317">
    <property type="entry name" value="DnaA_dom"/>
</dbReference>
<dbReference type="PRINTS" id="PR00051">
    <property type="entry name" value="DNAA"/>
</dbReference>
<protein>
    <submittedName>
        <fullName evidence="2">Replicative helicase</fullName>
    </submittedName>
</protein>
<feature type="domain" description="AAA+ ATPase" evidence="1">
    <location>
        <begin position="98"/>
        <end position="233"/>
    </location>
</feature>